<evidence type="ECO:0000313" key="1">
    <source>
        <dbReference type="Proteomes" id="UP000887572"/>
    </source>
</evidence>
<organism evidence="1 2">
    <name type="scientific">Globodera rostochiensis</name>
    <name type="common">Golden nematode worm</name>
    <name type="synonym">Heterodera rostochiensis</name>
    <dbReference type="NCBI Taxonomy" id="31243"/>
    <lineage>
        <taxon>Eukaryota</taxon>
        <taxon>Metazoa</taxon>
        <taxon>Ecdysozoa</taxon>
        <taxon>Nematoda</taxon>
        <taxon>Chromadorea</taxon>
        <taxon>Rhabditida</taxon>
        <taxon>Tylenchina</taxon>
        <taxon>Tylenchomorpha</taxon>
        <taxon>Tylenchoidea</taxon>
        <taxon>Heteroderidae</taxon>
        <taxon>Heteroderinae</taxon>
        <taxon>Globodera</taxon>
    </lineage>
</organism>
<reference evidence="2" key="1">
    <citation type="submission" date="2022-11" db="UniProtKB">
        <authorList>
            <consortium name="WormBaseParasite"/>
        </authorList>
    </citation>
    <scope>IDENTIFICATION</scope>
</reference>
<keyword evidence="1" id="KW-1185">Reference proteome</keyword>
<name>A0A914GTG4_GLORO</name>
<sequence>MSPQTPTHQIKDILQREELIEWGRHLSARTFQWRTLCRHWCALVYRTKHLEQKGANTSIQSERTSV</sequence>
<dbReference type="AlphaFoldDB" id="A0A914GTG4"/>
<proteinExistence type="predicted"/>
<accession>A0A914GTG4</accession>
<protein>
    <submittedName>
        <fullName evidence="2">F-box domain-containing protein</fullName>
    </submittedName>
</protein>
<dbReference type="Proteomes" id="UP000887572">
    <property type="component" value="Unplaced"/>
</dbReference>
<dbReference type="WBParaSite" id="Gr19_v10_g10596.t1">
    <property type="protein sequence ID" value="Gr19_v10_g10596.t1"/>
    <property type="gene ID" value="Gr19_v10_g10596"/>
</dbReference>
<evidence type="ECO:0000313" key="2">
    <source>
        <dbReference type="WBParaSite" id="Gr19_v10_g10596.t1"/>
    </source>
</evidence>